<keyword evidence="2" id="KW-1133">Transmembrane helix</keyword>
<keyword evidence="4" id="KW-1185">Reference proteome</keyword>
<feature type="transmembrane region" description="Helical" evidence="2">
    <location>
        <begin position="57"/>
        <end position="85"/>
    </location>
</feature>
<gene>
    <name evidence="3" type="ORF">F6X51_23500</name>
</gene>
<evidence type="ECO:0000313" key="4">
    <source>
        <dbReference type="Proteomes" id="UP000441523"/>
    </source>
</evidence>
<dbReference type="Proteomes" id="UP000441523">
    <property type="component" value="Unassembled WGS sequence"/>
</dbReference>
<name>A0A6N6MGW3_9HYPH</name>
<organism evidence="3 4">
    <name type="scientific">Methylobacterium planeticum</name>
    <dbReference type="NCBI Taxonomy" id="2615211"/>
    <lineage>
        <taxon>Bacteria</taxon>
        <taxon>Pseudomonadati</taxon>
        <taxon>Pseudomonadota</taxon>
        <taxon>Alphaproteobacteria</taxon>
        <taxon>Hyphomicrobiales</taxon>
        <taxon>Methylobacteriaceae</taxon>
        <taxon>Methylobacterium</taxon>
    </lineage>
</organism>
<evidence type="ECO:0000256" key="1">
    <source>
        <dbReference type="SAM" id="MobiDB-lite"/>
    </source>
</evidence>
<evidence type="ECO:0000256" key="2">
    <source>
        <dbReference type="SAM" id="Phobius"/>
    </source>
</evidence>
<evidence type="ECO:0008006" key="5">
    <source>
        <dbReference type="Google" id="ProtNLM"/>
    </source>
</evidence>
<keyword evidence="2" id="KW-0472">Membrane</keyword>
<reference evidence="3 4" key="1">
    <citation type="submission" date="2019-09" db="EMBL/GenBank/DDBJ databases">
        <title>YIM 132548 draft genome.</title>
        <authorList>
            <person name="Jiang L."/>
        </authorList>
    </citation>
    <scope>NUCLEOTIDE SEQUENCE [LARGE SCALE GENOMIC DNA]</scope>
    <source>
        <strain evidence="3 4">YIM 132548</strain>
    </source>
</reference>
<dbReference type="AlphaFoldDB" id="A0A6N6MGW3"/>
<feature type="compositionally biased region" description="Basic and acidic residues" evidence="1">
    <location>
        <begin position="330"/>
        <end position="352"/>
    </location>
</feature>
<dbReference type="RefSeq" id="WP_150966104.1">
    <property type="nucleotide sequence ID" value="NZ_VZZJ01000031.1"/>
</dbReference>
<sequence>MLRQLPRTLGNGADVLARQLSGLRGKYEACFLFLLLMIVEWLIPGPASLAQITPHPFWLPIILMSVQYGSGTGLIVAALATALSWLAGWPAQTSQEDFYTYSMRVWREPVLWIGAAIVIGGLRNRQIRERLALEERLHQTEHQRDTIAGFCHDLQEDLTAHERQAATAHTGSIEAGLASLQRIRTTDALDTVRPLIQAAVTEWLGHAHWTLYPLRDGELTAARDAVGDPETRAPVDIVRTAMVYAVACCRPRVLSVFDEADARLLDGVGIFACPVRPIEGGPHHGLLVIESVPPDRLVPATVGAVLAIAHALGEAFDRANGTPETVVQRSQDDATSHRDPARTRAAFEEPRMSDALTGDMSCRS</sequence>
<comment type="caution">
    <text evidence="3">The sequence shown here is derived from an EMBL/GenBank/DDBJ whole genome shotgun (WGS) entry which is preliminary data.</text>
</comment>
<feature type="transmembrane region" description="Helical" evidence="2">
    <location>
        <begin position="105"/>
        <end position="122"/>
    </location>
</feature>
<feature type="transmembrane region" description="Helical" evidence="2">
    <location>
        <begin position="31"/>
        <end position="50"/>
    </location>
</feature>
<dbReference type="EMBL" id="VZZJ01000031">
    <property type="protein sequence ID" value="KAB1070139.1"/>
    <property type="molecule type" value="Genomic_DNA"/>
</dbReference>
<feature type="region of interest" description="Disordered" evidence="1">
    <location>
        <begin position="320"/>
        <end position="364"/>
    </location>
</feature>
<protein>
    <recommendedName>
        <fullName evidence="5">GAF domain-containing protein</fullName>
    </recommendedName>
</protein>
<accession>A0A6N6MGW3</accession>
<keyword evidence="2" id="KW-0812">Transmembrane</keyword>
<evidence type="ECO:0000313" key="3">
    <source>
        <dbReference type="EMBL" id="KAB1070139.1"/>
    </source>
</evidence>
<proteinExistence type="predicted"/>